<dbReference type="SUPFAM" id="SSF52540">
    <property type="entry name" value="P-loop containing nucleoside triphosphate hydrolases"/>
    <property type="match status" value="1"/>
</dbReference>
<evidence type="ECO:0000313" key="5">
    <source>
        <dbReference type="RefSeq" id="XP_035539138.1"/>
    </source>
</evidence>
<dbReference type="PANTHER" id="PTHR36766:SF3">
    <property type="entry name" value="RPW8 DOMAIN-CONTAINING PROTEIN"/>
    <property type="match status" value="1"/>
</dbReference>
<keyword evidence="4" id="KW-1185">Reference proteome</keyword>
<accession>A0A6P9E4I1</accession>
<dbReference type="GO" id="GO:0006952">
    <property type="term" value="P:defense response"/>
    <property type="evidence" value="ECO:0007669"/>
    <property type="project" value="UniProtKB-KW"/>
</dbReference>
<dbReference type="PROSITE" id="PS51153">
    <property type="entry name" value="RPW8"/>
    <property type="match status" value="1"/>
</dbReference>
<dbReference type="Gene3D" id="3.80.10.10">
    <property type="entry name" value="Ribonuclease Inhibitor"/>
    <property type="match status" value="1"/>
</dbReference>
<dbReference type="InParanoid" id="A0A6P9E4I1"/>
<reference evidence="5" key="1">
    <citation type="submission" date="2025-08" db="UniProtKB">
        <authorList>
            <consortium name="RefSeq"/>
        </authorList>
    </citation>
    <scope>IDENTIFICATION</scope>
    <source>
        <tissue evidence="5">Leaves</tissue>
    </source>
</reference>
<gene>
    <name evidence="5" type="primary">LOC109018964</name>
</gene>
<proteinExistence type="inferred from homology"/>
<evidence type="ECO:0000259" key="3">
    <source>
        <dbReference type="PROSITE" id="PS51153"/>
    </source>
</evidence>
<protein>
    <submittedName>
        <fullName evidence="5">Probable disease resistance protein At5g66900 isoform X1</fullName>
    </submittedName>
</protein>
<evidence type="ECO:0000256" key="1">
    <source>
        <dbReference type="ARBA" id="ARBA00008894"/>
    </source>
</evidence>
<feature type="domain" description="RPW8" evidence="3">
    <location>
        <begin position="4"/>
        <end position="155"/>
    </location>
</feature>
<dbReference type="Pfam" id="PF05659">
    <property type="entry name" value="RPW8"/>
    <property type="match status" value="1"/>
</dbReference>
<name>A0A6P9E4I1_JUGRE</name>
<dbReference type="InterPro" id="IPR027417">
    <property type="entry name" value="P-loop_NTPase"/>
</dbReference>
<dbReference type="OrthoDB" id="2016095at2759"/>
<dbReference type="InterPro" id="IPR032675">
    <property type="entry name" value="LRR_dom_sf"/>
</dbReference>
<dbReference type="RefSeq" id="XP_035539138.1">
    <property type="nucleotide sequence ID" value="XM_035683245.1"/>
</dbReference>
<organism evidence="4 5">
    <name type="scientific">Juglans regia</name>
    <name type="common">English walnut</name>
    <dbReference type="NCBI Taxonomy" id="51240"/>
    <lineage>
        <taxon>Eukaryota</taxon>
        <taxon>Viridiplantae</taxon>
        <taxon>Streptophyta</taxon>
        <taxon>Embryophyta</taxon>
        <taxon>Tracheophyta</taxon>
        <taxon>Spermatophyta</taxon>
        <taxon>Magnoliopsida</taxon>
        <taxon>eudicotyledons</taxon>
        <taxon>Gunneridae</taxon>
        <taxon>Pentapetalae</taxon>
        <taxon>rosids</taxon>
        <taxon>fabids</taxon>
        <taxon>Fagales</taxon>
        <taxon>Juglandaceae</taxon>
        <taxon>Juglans</taxon>
    </lineage>
</organism>
<dbReference type="SUPFAM" id="SSF52047">
    <property type="entry name" value="RNI-like"/>
    <property type="match status" value="1"/>
</dbReference>
<dbReference type="InterPro" id="IPR008808">
    <property type="entry name" value="Powdery_mildew-R_dom"/>
</dbReference>
<sequence length="613" mass="69635">MAGALIGQAALGVAFGEIFAGFYKTVKNVTNDTLMFDSILEHLKSTLAILEPFVEEIQQSNRELGRPEEEIKGLIEKMKKGEKLIRTYSKLPWLKYCMRFNYAKKLRKLDEAFLKFFHVHVTAWSARNVLQTLQGVNDIRGQFNLVGMSGVGLACAVPRPPNFIVGLDVPLKEVKMKLLEEVSVLLLTAPGGCGKTTLVKMLCQDEEIKELYELDEDDSIANLLELIARNLASLEDFPWKHASDFASCYSEDFISQHDLLRELAMHQSNLEPVEQRKRLIVDISGNNLPKWWIEHNLKPINARLLSISTDEMFPSTWFNIQPLEVEVLVLNFQTKNYTFPDFVKKMDKLKVLIVTNCGFSHAELGSFHLPGSVPCLKRIVLENVSVPSLCKSLEQLRSLEKISLLRCNIGQAFKSIQVSNALPNLVEMNIDLCEDIAELLVDLCDIICLKKLSITNCYKFSALPQGIGKLVNLEVLRLRACINLLNLPESIRSLHNLTIFDTSYCLKMMWFPEHIGEFCRLEELHMEACLLLSNQLYRQWSNQLPPLFQNLKQLKLVTCDEEMSNLWEPVKEFHTSVKVKVIRSSGLIIRRVGLIFAGAATESTSLYGHNSPY</sequence>
<dbReference type="Proteomes" id="UP000235220">
    <property type="component" value="Chromosome 12"/>
</dbReference>
<dbReference type="Gene3D" id="3.40.50.300">
    <property type="entry name" value="P-loop containing nucleotide triphosphate hydrolases"/>
    <property type="match status" value="1"/>
</dbReference>
<dbReference type="GeneID" id="109018964"/>
<keyword evidence="2" id="KW-0611">Plant defense</keyword>
<evidence type="ECO:0000313" key="4">
    <source>
        <dbReference type="Proteomes" id="UP000235220"/>
    </source>
</evidence>
<dbReference type="AlphaFoldDB" id="A0A6P9E4I1"/>
<dbReference type="PANTHER" id="PTHR36766">
    <property type="entry name" value="PLANT BROAD-SPECTRUM MILDEW RESISTANCE PROTEIN RPW8"/>
    <property type="match status" value="1"/>
</dbReference>
<evidence type="ECO:0000256" key="2">
    <source>
        <dbReference type="ARBA" id="ARBA00022821"/>
    </source>
</evidence>
<comment type="similarity">
    <text evidence="1">Belongs to the disease resistance NB-LRR family.</text>
</comment>